<evidence type="ECO:0000256" key="1">
    <source>
        <dbReference type="SAM" id="MobiDB-lite"/>
    </source>
</evidence>
<feature type="compositionally biased region" description="Polar residues" evidence="1">
    <location>
        <begin position="230"/>
        <end position="248"/>
    </location>
</feature>
<reference evidence="2" key="1">
    <citation type="submission" date="2018-11" db="EMBL/GenBank/DDBJ databases">
        <authorList>
            <consortium name="Pathogen Informatics"/>
        </authorList>
    </citation>
    <scope>NUCLEOTIDE SEQUENCE</scope>
</reference>
<protein>
    <submittedName>
        <fullName evidence="2">Uncharacterized protein</fullName>
    </submittedName>
</protein>
<dbReference type="Proteomes" id="UP000784294">
    <property type="component" value="Unassembled WGS sequence"/>
</dbReference>
<feature type="compositionally biased region" description="Polar residues" evidence="1">
    <location>
        <begin position="58"/>
        <end position="70"/>
    </location>
</feature>
<dbReference type="AlphaFoldDB" id="A0A3S5CB67"/>
<feature type="region of interest" description="Disordered" evidence="1">
    <location>
        <begin position="49"/>
        <end position="70"/>
    </location>
</feature>
<organism evidence="2 3">
    <name type="scientific">Protopolystoma xenopodis</name>
    <dbReference type="NCBI Taxonomy" id="117903"/>
    <lineage>
        <taxon>Eukaryota</taxon>
        <taxon>Metazoa</taxon>
        <taxon>Spiralia</taxon>
        <taxon>Lophotrochozoa</taxon>
        <taxon>Platyhelminthes</taxon>
        <taxon>Monogenea</taxon>
        <taxon>Polyopisthocotylea</taxon>
        <taxon>Polystomatidea</taxon>
        <taxon>Polystomatidae</taxon>
        <taxon>Protopolystoma</taxon>
    </lineage>
</organism>
<evidence type="ECO:0000313" key="2">
    <source>
        <dbReference type="EMBL" id="VEL06935.1"/>
    </source>
</evidence>
<feature type="compositionally biased region" description="Low complexity" evidence="1">
    <location>
        <begin position="24"/>
        <end position="33"/>
    </location>
</feature>
<comment type="caution">
    <text evidence="2">The sequence shown here is derived from an EMBL/GenBank/DDBJ whole genome shotgun (WGS) entry which is preliminary data.</text>
</comment>
<accession>A0A3S5CB67</accession>
<feature type="region of interest" description="Disordered" evidence="1">
    <location>
        <begin position="104"/>
        <end position="134"/>
    </location>
</feature>
<sequence length="407" mass="43157">MVPKPLPNARVSDSSYPPPRLRSSRSSPQLSDLGQASEFSDFQTFSKVMPSSSSISSDTMGLKSSSVQPSVICSPSPPFESLVSTSPYFSSLKVSEPTCIVGSEQVLKPESSSNSLVGDSSSPHPDTADKATPPTRHSLALRQALCLLASASRAGIESASLTPQKMTPKSLPSTPSSLSSSVSTVLTSTKATTSVTMTLITPTTSPKSAFLLDRSSLHKRILLPRVDSPASPQHSSRSNVQSPTSSTPIELGCIDRSSLMEPKSTSLSVSSPPLTLANSHSCSVISHLPLTAGSVAHVDLPSNSGLSQQHPQLEPQPAQLEQLQQSLSSPPPLLILPLKLLARHHSLSTQSLAFQTRELLAHLGVDHQLFDKAILDMCHFGEFIGAQSHMRVYIAPSTSEFADPILT</sequence>
<feature type="compositionally biased region" description="Low complexity" evidence="1">
    <location>
        <begin position="111"/>
        <end position="122"/>
    </location>
</feature>
<proteinExistence type="predicted"/>
<dbReference type="EMBL" id="CAAALY010000667">
    <property type="protein sequence ID" value="VEL06935.1"/>
    <property type="molecule type" value="Genomic_DNA"/>
</dbReference>
<gene>
    <name evidence="2" type="ORF">PXEA_LOCUS375</name>
</gene>
<feature type="region of interest" description="Disordered" evidence="1">
    <location>
        <begin position="1"/>
        <end position="36"/>
    </location>
</feature>
<feature type="compositionally biased region" description="Low complexity" evidence="1">
    <location>
        <begin position="165"/>
        <end position="180"/>
    </location>
</feature>
<keyword evidence="3" id="KW-1185">Reference proteome</keyword>
<name>A0A3S5CB67_9PLAT</name>
<feature type="region of interest" description="Disordered" evidence="1">
    <location>
        <begin position="225"/>
        <end position="250"/>
    </location>
</feature>
<feature type="region of interest" description="Disordered" evidence="1">
    <location>
        <begin position="159"/>
        <end position="180"/>
    </location>
</feature>
<evidence type="ECO:0000313" key="3">
    <source>
        <dbReference type="Proteomes" id="UP000784294"/>
    </source>
</evidence>